<feature type="compositionally biased region" description="Basic and acidic residues" evidence="1">
    <location>
        <begin position="352"/>
        <end position="361"/>
    </location>
</feature>
<dbReference type="OrthoDB" id="10623329at2759"/>
<feature type="region of interest" description="Disordered" evidence="1">
    <location>
        <begin position="198"/>
        <end position="361"/>
    </location>
</feature>
<feature type="region of interest" description="Disordered" evidence="1">
    <location>
        <begin position="382"/>
        <end position="403"/>
    </location>
</feature>
<feature type="region of interest" description="Disordered" evidence="1">
    <location>
        <begin position="24"/>
        <end position="107"/>
    </location>
</feature>
<evidence type="ECO:0000256" key="1">
    <source>
        <dbReference type="SAM" id="MobiDB-lite"/>
    </source>
</evidence>
<gene>
    <name evidence="2" type="ORF">FA10DRAFT_266551</name>
</gene>
<feature type="region of interest" description="Disordered" evidence="1">
    <location>
        <begin position="127"/>
        <end position="158"/>
    </location>
</feature>
<feature type="compositionally biased region" description="Polar residues" evidence="1">
    <location>
        <begin position="51"/>
        <end position="90"/>
    </location>
</feature>
<sequence length="403" mass="42736">MASSSASTARSLLDLVCGCCLGRRHRGTNSDLERAPLLPPSSADQTAGKPFTSSRLGNATADHQTPRQGQQRGANEGSSSRATSNGTASPESVARKREEKRRLDAARFKQVRESARNALFSIDDSQLLPSSASTSSPTSSSRLSLPPKRDAKKDSQRASLIAASDNAERLYKAALASPKQGVGPSSSPVGLVRHLHLSVHEPARTPSATAEGQEDDVLGDVNHESINDELVNTLSSGSSTKQKNKAKKLPSQHSLRTIRLAAAAEEASPSMSSDNVNGTQSSTGSAVANKMPTNGDDNDDDDDWGRRGRTRSKRGLVWIESNSAAMTPSSSSTPANQRGKLSEVFPAQAQETKGDEELSKAKVDNALRLNLSNAEASRKMVEDLKKKTADKGPIAQAWNDASS</sequence>
<dbReference type="AlphaFoldDB" id="A0A316YPQ0"/>
<organism evidence="2 3">
    <name type="scientific">Acaromyces ingoldii</name>
    <dbReference type="NCBI Taxonomy" id="215250"/>
    <lineage>
        <taxon>Eukaryota</taxon>
        <taxon>Fungi</taxon>
        <taxon>Dikarya</taxon>
        <taxon>Basidiomycota</taxon>
        <taxon>Ustilaginomycotina</taxon>
        <taxon>Exobasidiomycetes</taxon>
        <taxon>Exobasidiales</taxon>
        <taxon>Cryptobasidiaceae</taxon>
        <taxon>Acaromyces</taxon>
    </lineage>
</organism>
<feature type="compositionally biased region" description="Polar residues" evidence="1">
    <location>
        <begin position="230"/>
        <end position="241"/>
    </location>
</feature>
<evidence type="ECO:0000313" key="2">
    <source>
        <dbReference type="EMBL" id="PWN90033.1"/>
    </source>
</evidence>
<dbReference type="GeneID" id="37043456"/>
<feature type="compositionally biased region" description="Basic and acidic residues" evidence="1">
    <location>
        <begin position="147"/>
        <end position="156"/>
    </location>
</feature>
<keyword evidence="3" id="KW-1185">Reference proteome</keyword>
<evidence type="ECO:0000313" key="3">
    <source>
        <dbReference type="Proteomes" id="UP000245768"/>
    </source>
</evidence>
<dbReference type="RefSeq" id="XP_025377231.1">
    <property type="nucleotide sequence ID" value="XM_025521540.1"/>
</dbReference>
<dbReference type="Proteomes" id="UP000245768">
    <property type="component" value="Unassembled WGS sequence"/>
</dbReference>
<feature type="compositionally biased region" description="Low complexity" evidence="1">
    <location>
        <begin position="321"/>
        <end position="336"/>
    </location>
</feature>
<dbReference type="InParanoid" id="A0A316YPQ0"/>
<feature type="compositionally biased region" description="Basic and acidic residues" evidence="1">
    <location>
        <begin position="93"/>
        <end position="107"/>
    </location>
</feature>
<protein>
    <submittedName>
        <fullName evidence="2">Uncharacterized protein</fullName>
    </submittedName>
</protein>
<feature type="compositionally biased region" description="Polar residues" evidence="1">
    <location>
        <begin position="269"/>
        <end position="286"/>
    </location>
</feature>
<reference evidence="2 3" key="1">
    <citation type="journal article" date="2018" name="Mol. Biol. Evol.">
        <title>Broad Genomic Sampling Reveals a Smut Pathogenic Ancestry of the Fungal Clade Ustilaginomycotina.</title>
        <authorList>
            <person name="Kijpornyongpan T."/>
            <person name="Mondo S.J."/>
            <person name="Barry K."/>
            <person name="Sandor L."/>
            <person name="Lee J."/>
            <person name="Lipzen A."/>
            <person name="Pangilinan J."/>
            <person name="LaButti K."/>
            <person name="Hainaut M."/>
            <person name="Henrissat B."/>
            <person name="Grigoriev I.V."/>
            <person name="Spatafora J.W."/>
            <person name="Aime M.C."/>
        </authorList>
    </citation>
    <scope>NUCLEOTIDE SEQUENCE [LARGE SCALE GENOMIC DNA]</scope>
    <source>
        <strain evidence="2 3">MCA 4198</strain>
    </source>
</reference>
<name>A0A316YPQ0_9BASI</name>
<proteinExistence type="predicted"/>
<accession>A0A316YPQ0</accession>
<dbReference type="EMBL" id="KZ819636">
    <property type="protein sequence ID" value="PWN90033.1"/>
    <property type="molecule type" value="Genomic_DNA"/>
</dbReference>
<feature type="compositionally biased region" description="Low complexity" evidence="1">
    <location>
        <begin position="127"/>
        <end position="146"/>
    </location>
</feature>